<dbReference type="Proteomes" id="UP001055658">
    <property type="component" value="Chromosome"/>
</dbReference>
<dbReference type="RefSeq" id="WP_252081854.1">
    <property type="nucleotide sequence ID" value="NZ_CP092418.1"/>
</dbReference>
<feature type="domain" description="Phage tail fibre protein N-terminal" evidence="1">
    <location>
        <begin position="21"/>
        <end position="162"/>
    </location>
</feature>
<gene>
    <name evidence="2" type="ORF">MJO52_11770</name>
</gene>
<name>A0ABY4V759_9GAMM</name>
<dbReference type="InterPro" id="IPR011050">
    <property type="entry name" value="Pectin_lyase_fold/virulence"/>
</dbReference>
<sequence>MKLIMRGISTQQVEAITMSIGILTNAGRTLFAQKAAAGEKLTIDRFLLANIPGLDSAAAPDPEENLPDIAYREAERSITRQGYVSADKVVYSLYLGTEEGDFSFNWVGLLAEDDTLIAVRYIDTISKYKTTGINVGNSLTRNFMVTYTDAQAITNVTVDASTWQLSFDQATELKIGMSQIANAQEVEVGDDDQKFVTSAKLAGSKRLPRSFDTLTELLSVQNLKVGQKVILLSRNIDGDSGGNTYKVVEPGTGVHDNGKFIDHPNSNVQLMGIFPGGKVFAEQFGAVAGTDCYVSIQAGIDYLFALGGGNLLFASSGNMKLSQSLELRSNVSLTTYANTGLETTGLNISAIRLTGSLEDDIEVTSEASPGESTINAATMSLSPNDWVRISSIINANSPDAGQFQLGRNPGNHSYLSEFARVESIINAVKFSVYEPINFPYAITPGPHSASFAINSSVVRKVNFVENCRIHGFRISGDPGSSWALVLARFAKDLVISNCVIDCVDSVANNIRLEYCLDCNITERSRIIGKKTSVPSGSTANPIIMASCQNCKVTGRSVIEFGNQSVDVTTELEDQSRGGPSLFCGAEDCTSTMASTEGFTSHDGNYFSIFKNLIVTGSDRGIRIRSFGDTVSGCVLMSNYPLSGIGVHIQEAACLNSQVYDNTVKGYLFPISWDLTYTDYYPLARINNNLCDIYHNSVTNGQKCFIASPPTPTNILFSPVFRDNKITGCGIGVGSYANGASVSDNVVVGGSIYFGLDIQSLSLGPNTVKKPTGACVQGPSINNFITDMATFPEGNAEAYLTLGPVFTDDPKNTPSSGIIRDESAFLQGETPTNYSLQYGALLTRQPVNGTRDLHEWQDSAGIKRLGVSVVGKLTGTTAESVRDAIANASDIDEFKSAMAELFH</sequence>
<keyword evidence="3" id="KW-1185">Reference proteome</keyword>
<organism evidence="2 3">
    <name type="scientific">Microbulbifer variabilis</name>
    <dbReference type="NCBI Taxonomy" id="266805"/>
    <lineage>
        <taxon>Bacteria</taxon>
        <taxon>Pseudomonadati</taxon>
        <taxon>Pseudomonadota</taxon>
        <taxon>Gammaproteobacteria</taxon>
        <taxon>Cellvibrionales</taxon>
        <taxon>Microbulbiferaceae</taxon>
        <taxon>Microbulbifer</taxon>
    </lineage>
</organism>
<proteinExistence type="predicted"/>
<accession>A0ABY4V759</accession>
<dbReference type="InterPro" id="IPR022225">
    <property type="entry name" value="Phage_tail_fibre_N"/>
</dbReference>
<reference evidence="2" key="1">
    <citation type="submission" date="2022-02" db="EMBL/GenBank/DDBJ databases">
        <title>Coral-associated bacteria.</title>
        <authorList>
            <person name="Tang K."/>
            <person name="Wang X."/>
        </authorList>
    </citation>
    <scope>NUCLEOTIDE SEQUENCE</scope>
    <source>
        <strain evidence="2">SCSIO 43006</strain>
    </source>
</reference>
<dbReference type="Pfam" id="PF12571">
    <property type="entry name" value="Phage_tail_fib"/>
    <property type="match status" value="1"/>
</dbReference>
<dbReference type="SUPFAM" id="SSF51126">
    <property type="entry name" value="Pectin lyase-like"/>
    <property type="match status" value="1"/>
</dbReference>
<dbReference type="EMBL" id="CP092418">
    <property type="protein sequence ID" value="USD19760.1"/>
    <property type="molecule type" value="Genomic_DNA"/>
</dbReference>
<protein>
    <submittedName>
        <fullName evidence="2">Phage tail protein</fullName>
    </submittedName>
</protein>
<evidence type="ECO:0000313" key="3">
    <source>
        <dbReference type="Proteomes" id="UP001055658"/>
    </source>
</evidence>
<evidence type="ECO:0000313" key="2">
    <source>
        <dbReference type="EMBL" id="USD19760.1"/>
    </source>
</evidence>
<evidence type="ECO:0000259" key="1">
    <source>
        <dbReference type="Pfam" id="PF12571"/>
    </source>
</evidence>